<accession>A0A653B7X2</accession>
<sequence>MFTAPRSPLSLRVRWARAVALFVPVAAICLVTARDQSLPDSVTSAALSGPPASVPLQRFPSPPVPEQVGTFWASLR</sequence>
<evidence type="ECO:0000313" key="1">
    <source>
        <dbReference type="EMBL" id="VDN64669.1"/>
    </source>
</evidence>
<dbReference type="AlphaFoldDB" id="A0A653B7X2"/>
<dbReference type="EMBL" id="LR130779">
    <property type="protein sequence ID" value="VDN64669.1"/>
    <property type="molecule type" value="Genomic_DNA"/>
</dbReference>
<organism evidence="1">
    <name type="scientific">Ectopseudomonas oleovorans</name>
    <name type="common">Pseudomonas oleovorans</name>
    <dbReference type="NCBI Taxonomy" id="301"/>
    <lineage>
        <taxon>Bacteria</taxon>
        <taxon>Pseudomonadati</taxon>
        <taxon>Pseudomonadota</taxon>
        <taxon>Gammaproteobacteria</taxon>
        <taxon>Pseudomonadales</taxon>
        <taxon>Pseudomonadaceae</taxon>
        <taxon>Ectopseudomonas</taxon>
    </lineage>
</organism>
<proteinExistence type="predicted"/>
<protein>
    <submittedName>
        <fullName evidence="1">Uncharacterized protein</fullName>
    </submittedName>
</protein>
<name>A0A653B7X2_ECTOL</name>
<gene>
    <name evidence="1" type="ORF">POT9AD_3694</name>
</gene>
<reference evidence="1" key="1">
    <citation type="submission" date="2018-11" db="EMBL/GenBank/DDBJ databases">
        <authorList>
            <consortium name="Genoscope - CEA"/>
            <person name="William W."/>
        </authorList>
    </citation>
    <scope>NUCLEOTIDE SEQUENCE [LARGE SCALE GENOMIC DNA]</scope>
    <source>
        <strain evidence="1">T9AD</strain>
    </source>
</reference>